<feature type="domain" description="C2H2-type" evidence="6">
    <location>
        <begin position="412"/>
        <end position="441"/>
    </location>
</feature>
<reference evidence="7" key="1">
    <citation type="submission" date="2020-11" db="EMBL/GenBank/DDBJ databases">
        <authorList>
            <person name="Tran Van P."/>
        </authorList>
    </citation>
    <scope>NUCLEOTIDE SEQUENCE</scope>
</reference>
<dbReference type="FunFam" id="3.30.160.60:FF:000072">
    <property type="entry name" value="zinc finger protein 143 isoform X1"/>
    <property type="match status" value="1"/>
</dbReference>
<feature type="domain" description="C2H2-type" evidence="6">
    <location>
        <begin position="271"/>
        <end position="300"/>
    </location>
</feature>
<feature type="non-terminal residue" evidence="7">
    <location>
        <position position="770"/>
    </location>
</feature>
<dbReference type="OrthoDB" id="10018191at2759"/>
<evidence type="ECO:0000313" key="7">
    <source>
        <dbReference type="EMBL" id="CAD7640202.1"/>
    </source>
</evidence>
<dbReference type="GO" id="GO:0005634">
    <property type="term" value="C:nucleus"/>
    <property type="evidence" value="ECO:0007669"/>
    <property type="project" value="UniProtKB-ARBA"/>
</dbReference>
<dbReference type="GO" id="GO:0045944">
    <property type="term" value="P:positive regulation of transcription by RNA polymerase II"/>
    <property type="evidence" value="ECO:0007669"/>
    <property type="project" value="UniProtKB-ARBA"/>
</dbReference>
<dbReference type="Pfam" id="PF00096">
    <property type="entry name" value="zf-C2H2"/>
    <property type="match status" value="3"/>
</dbReference>
<organism evidence="7">
    <name type="scientific">Medioppia subpectinata</name>
    <dbReference type="NCBI Taxonomy" id="1979941"/>
    <lineage>
        <taxon>Eukaryota</taxon>
        <taxon>Metazoa</taxon>
        <taxon>Ecdysozoa</taxon>
        <taxon>Arthropoda</taxon>
        <taxon>Chelicerata</taxon>
        <taxon>Arachnida</taxon>
        <taxon>Acari</taxon>
        <taxon>Acariformes</taxon>
        <taxon>Sarcoptiformes</taxon>
        <taxon>Oribatida</taxon>
        <taxon>Brachypylina</taxon>
        <taxon>Oppioidea</taxon>
        <taxon>Oppiidae</taxon>
        <taxon>Medioppia</taxon>
    </lineage>
</organism>
<dbReference type="EMBL" id="OC877745">
    <property type="protein sequence ID" value="CAD7640202.1"/>
    <property type="molecule type" value="Genomic_DNA"/>
</dbReference>
<dbReference type="InterPro" id="IPR036236">
    <property type="entry name" value="Znf_C2H2_sf"/>
</dbReference>
<keyword evidence="8" id="KW-1185">Reference proteome</keyword>
<dbReference type="Proteomes" id="UP000759131">
    <property type="component" value="Unassembled WGS sequence"/>
</dbReference>
<dbReference type="PROSITE" id="PS50157">
    <property type="entry name" value="ZINC_FINGER_C2H2_2"/>
    <property type="match status" value="9"/>
</dbReference>
<dbReference type="SUPFAM" id="SSF57667">
    <property type="entry name" value="beta-beta-alpha zinc fingers"/>
    <property type="match status" value="6"/>
</dbReference>
<feature type="domain" description="C2H2-type" evidence="6">
    <location>
        <begin position="737"/>
        <end position="766"/>
    </location>
</feature>
<dbReference type="FunFam" id="3.30.160.60:FF:002343">
    <property type="entry name" value="Zinc finger protein 33A"/>
    <property type="match status" value="1"/>
</dbReference>
<dbReference type="InterPro" id="IPR050329">
    <property type="entry name" value="GLI_C2H2-zinc-finger"/>
</dbReference>
<dbReference type="PROSITE" id="PS00028">
    <property type="entry name" value="ZINC_FINGER_C2H2_1"/>
    <property type="match status" value="5"/>
</dbReference>
<dbReference type="AlphaFoldDB" id="A0A7R9QDH9"/>
<feature type="domain" description="C2H2-type" evidence="6">
    <location>
        <begin position="677"/>
        <end position="706"/>
    </location>
</feature>
<protein>
    <recommendedName>
        <fullName evidence="6">C2H2-type domain-containing protein</fullName>
    </recommendedName>
</protein>
<feature type="domain" description="C2H2-type" evidence="6">
    <location>
        <begin position="617"/>
        <end position="646"/>
    </location>
</feature>
<evidence type="ECO:0000256" key="3">
    <source>
        <dbReference type="ARBA" id="ARBA00022771"/>
    </source>
</evidence>
<name>A0A7R9QDH9_9ACAR</name>
<evidence type="ECO:0000256" key="5">
    <source>
        <dbReference type="PROSITE-ProRule" id="PRU00042"/>
    </source>
</evidence>
<evidence type="ECO:0000256" key="2">
    <source>
        <dbReference type="ARBA" id="ARBA00022737"/>
    </source>
</evidence>
<dbReference type="GO" id="GO:0000978">
    <property type="term" value="F:RNA polymerase II cis-regulatory region sequence-specific DNA binding"/>
    <property type="evidence" value="ECO:0007669"/>
    <property type="project" value="TreeGrafter"/>
</dbReference>
<keyword evidence="3 5" id="KW-0863">Zinc-finger</keyword>
<feature type="domain" description="C2H2-type" evidence="6">
    <location>
        <begin position="647"/>
        <end position="676"/>
    </location>
</feature>
<evidence type="ECO:0000256" key="1">
    <source>
        <dbReference type="ARBA" id="ARBA00022723"/>
    </source>
</evidence>
<keyword evidence="4" id="KW-0862">Zinc</keyword>
<gene>
    <name evidence="7" type="ORF">OSB1V03_LOCUS18097</name>
</gene>
<feature type="domain" description="C2H2-type" evidence="6">
    <location>
        <begin position="145"/>
        <end position="169"/>
    </location>
</feature>
<evidence type="ECO:0000259" key="6">
    <source>
        <dbReference type="PROSITE" id="PS50157"/>
    </source>
</evidence>
<dbReference type="GO" id="GO:0008270">
    <property type="term" value="F:zinc ion binding"/>
    <property type="evidence" value="ECO:0007669"/>
    <property type="project" value="UniProtKB-KW"/>
</dbReference>
<feature type="domain" description="C2H2-type" evidence="6">
    <location>
        <begin position="707"/>
        <end position="736"/>
    </location>
</feature>
<dbReference type="EMBL" id="CAJPIZ010023170">
    <property type="protein sequence ID" value="CAG2118145.1"/>
    <property type="molecule type" value="Genomic_DNA"/>
</dbReference>
<evidence type="ECO:0000256" key="4">
    <source>
        <dbReference type="ARBA" id="ARBA00022833"/>
    </source>
</evidence>
<feature type="non-terminal residue" evidence="7">
    <location>
        <position position="1"/>
    </location>
</feature>
<evidence type="ECO:0000313" key="8">
    <source>
        <dbReference type="Proteomes" id="UP000759131"/>
    </source>
</evidence>
<dbReference type="PANTHER" id="PTHR19818:SF139">
    <property type="entry name" value="PAIR-RULE PROTEIN ODD-PAIRED"/>
    <property type="match status" value="1"/>
</dbReference>
<sequence length="770" mass="89068">DHILTHKRKLMSIPANTPIGNKSDGNLKQFVEMLNTNTNICEPIDCESELKAKQQLEDTNGRDGEMNSDLNMFVPEVIVSEMDLSGDNVPNVCPEEAFVGRCVTASGKEWFRCKAVNCNYGTPKSLYLIRHIRSVHGQRVTERQFGCEWPDCSKRFTDAYKLKEHQLTHYRKFITTVGNNNKNSMDLIFDLNSKSDEKIDNKIIISEVNNSVQTNGLTNSPNGMNKSLNRMTFNVSDEQTTQILSPKKVVMSIKNVEQYVERRKVDGLTRYFCQWPNCSYSSNKSNHLVRHICSHTNERNHCCDFIGCGKKFTDIWKLRDHKMCHNLNVSIVNTSPAADNSKRATNQTMYSPNPNRLLIESLCSPPLPLLSTLPLNYNKMSVKSKSPVDVVMSIKNVEQYVERRKVNGITFYFCKWQDCSYGSNKSNHLVRHVRSHTGERPYECDECEKKFTDSWKLKDHKSIHAKKHLEKSINEQNLAFFNLFNGNQSDLQISLTENLFQMPFNLNIKQENSLNEKSINFLDNMPLNEMPIDNQDFERSMDQLEDDEFNDMDEIDLFVPQVIIDESDDTFVNLNNDSQEEEPKVDDSMEDSNYGILSIKNVEQYIDKVVREDGNWYECKWSACAFTTQKSSYAVIHVYKHLGQKPYKCKWSDCGAKYNKKQNLTIHMMSHTGEEVFKCQYPHCYYTGISAEALTSHTLKHNGEKLFHCGWNECSAQFATSIELLRHSKTHTGVRLYKCHFPNCTYVSKYNNKLTIHVRRHTNTRPFKCE</sequence>
<proteinExistence type="predicted"/>
<dbReference type="Gene3D" id="3.30.160.60">
    <property type="entry name" value="Classic Zinc Finger"/>
    <property type="match status" value="7"/>
</dbReference>
<dbReference type="InterPro" id="IPR013087">
    <property type="entry name" value="Znf_C2H2_type"/>
</dbReference>
<dbReference type="PANTHER" id="PTHR19818">
    <property type="entry name" value="ZINC FINGER PROTEIN ZIC AND GLI"/>
    <property type="match status" value="1"/>
</dbReference>
<accession>A0A7R9QDH9</accession>
<feature type="domain" description="C2H2-type" evidence="6">
    <location>
        <begin position="442"/>
        <end position="469"/>
    </location>
</feature>
<keyword evidence="2" id="KW-0677">Repeat</keyword>
<keyword evidence="1" id="KW-0479">Metal-binding</keyword>
<dbReference type="SMART" id="SM00355">
    <property type="entry name" value="ZnF_C2H2"/>
    <property type="match status" value="11"/>
</dbReference>
<dbReference type="GO" id="GO:0000981">
    <property type="term" value="F:DNA-binding transcription factor activity, RNA polymerase II-specific"/>
    <property type="evidence" value="ECO:0007669"/>
    <property type="project" value="TreeGrafter"/>
</dbReference>